<protein>
    <recommendedName>
        <fullName evidence="3">F-box domain protein</fullName>
    </recommendedName>
</protein>
<proteinExistence type="predicted"/>
<dbReference type="Gene3D" id="3.80.10.10">
    <property type="entry name" value="Ribonuclease Inhibitor"/>
    <property type="match status" value="1"/>
</dbReference>
<dbReference type="Proteomes" id="UP000703661">
    <property type="component" value="Unassembled WGS sequence"/>
</dbReference>
<evidence type="ECO:0008006" key="3">
    <source>
        <dbReference type="Google" id="ProtNLM"/>
    </source>
</evidence>
<dbReference type="EMBL" id="JAAAID010001707">
    <property type="protein sequence ID" value="KAG0009044.1"/>
    <property type="molecule type" value="Genomic_DNA"/>
</dbReference>
<keyword evidence="2" id="KW-1185">Reference proteome</keyword>
<comment type="caution">
    <text evidence="1">The sequence shown here is derived from an EMBL/GenBank/DDBJ whole genome shotgun (WGS) entry which is preliminary data.</text>
</comment>
<reference evidence="1" key="1">
    <citation type="journal article" date="2020" name="Fungal Divers.">
        <title>Resolving the Mortierellaceae phylogeny through synthesis of multi-gene phylogenetics and phylogenomics.</title>
        <authorList>
            <person name="Vandepol N."/>
            <person name="Liber J."/>
            <person name="Desiro A."/>
            <person name="Na H."/>
            <person name="Kennedy M."/>
            <person name="Barry K."/>
            <person name="Grigoriev I.V."/>
            <person name="Miller A.N."/>
            <person name="O'Donnell K."/>
            <person name="Stajich J.E."/>
            <person name="Bonito G."/>
        </authorList>
    </citation>
    <scope>NUCLEOTIDE SEQUENCE</scope>
    <source>
        <strain evidence="1">NRRL 2769</strain>
    </source>
</reference>
<evidence type="ECO:0000313" key="1">
    <source>
        <dbReference type="EMBL" id="KAG0009044.1"/>
    </source>
</evidence>
<organism evidence="1 2">
    <name type="scientific">Entomortierella chlamydospora</name>
    <dbReference type="NCBI Taxonomy" id="101097"/>
    <lineage>
        <taxon>Eukaryota</taxon>
        <taxon>Fungi</taxon>
        <taxon>Fungi incertae sedis</taxon>
        <taxon>Mucoromycota</taxon>
        <taxon>Mortierellomycotina</taxon>
        <taxon>Mortierellomycetes</taxon>
        <taxon>Mortierellales</taxon>
        <taxon>Mortierellaceae</taxon>
        <taxon>Entomortierella</taxon>
    </lineage>
</organism>
<dbReference type="InterPro" id="IPR032675">
    <property type="entry name" value="LRR_dom_sf"/>
</dbReference>
<name>A0A9P6SXD9_9FUNG</name>
<sequence length="357" mass="40787">MERFLDAVSNVQHLIFTHSNVAFGSIKPPLTTTSPPRLPKLQHLRIFRTIGTQDGDFIRIIQHAPNIRTLKLDPDLSPETVPYAHQFAAALRRCPDLKHVELVRMIVSGEGNAMILDSLTDSKSLYWSVDGFPEQAIRSLMSRHSRTITDLYLSGTTGLTSRMAQTILTGCPMLESLTLNTISGTDLVRIVEVDQENQDGFEDTHQEIVGEDWVCLGLKELKIEFDLGSKEMNIDRDTPEGEAMFQRQQQLEQHHAFKQIGRLTHLRSLNISRNESVRNERTLDLRLRSNGGGLEGIIELKDLTFLYFENTKQELSKEEIDWMNSHLPELCVLTGRYHSDNSKTSNLEKYFWKLREA</sequence>
<dbReference type="AlphaFoldDB" id="A0A9P6SXD9"/>
<accession>A0A9P6SXD9</accession>
<feature type="non-terminal residue" evidence="1">
    <location>
        <position position="357"/>
    </location>
</feature>
<evidence type="ECO:0000313" key="2">
    <source>
        <dbReference type="Proteomes" id="UP000703661"/>
    </source>
</evidence>
<dbReference type="SUPFAM" id="SSF52047">
    <property type="entry name" value="RNI-like"/>
    <property type="match status" value="1"/>
</dbReference>
<gene>
    <name evidence="1" type="ORF">BGZ80_002799</name>
</gene>